<dbReference type="InterPro" id="IPR006680">
    <property type="entry name" value="Amidohydro-rel"/>
</dbReference>
<keyword evidence="1" id="KW-0456">Lyase</keyword>
<dbReference type="InterPro" id="IPR032466">
    <property type="entry name" value="Metal_Hydrolase"/>
</dbReference>
<dbReference type="GO" id="GO:0019748">
    <property type="term" value="P:secondary metabolic process"/>
    <property type="evidence" value="ECO:0007669"/>
    <property type="project" value="TreeGrafter"/>
</dbReference>
<dbReference type="EMBL" id="UINC01000647">
    <property type="protein sequence ID" value="SUZ58884.1"/>
    <property type="molecule type" value="Genomic_DNA"/>
</dbReference>
<sequence length="384" mass="42797">MAAVRNFESIISADSHIYEPSDLWSNALGNKFGERTPRTITNYQGVEGTYFYSGYQGLPVTMVRQGTTYDSTNAARMEANEKGFSSCGFDPEVRVNFQIEAGLDAEVMNPSTMHTIMRNPDVEVLKACSEVYNDWESEFVSYDPKRLIGVSVIPLHDVEWAVAELDRTMKMGLMNPTINCQAPDGCLPYRDRSYDPFWAAVNEAGVPITLHILTGKVLDTLILARTEQSEEERGGNPGSWIDLSSEIQNVLANDFIFGGVLDRFPHLKLCCSEFEVSWVPGFMARLDQIEVIAARLGVPKLDMKGSDYMRSRIWHGFIDDTAATHAVSYIGADQVVWGSDFPHTRSIGLDVHSDLKNLLKGMPEDDQVKVAGTSAAKLFNWNND</sequence>
<dbReference type="PANTHER" id="PTHR21240">
    <property type="entry name" value="2-AMINO-3-CARBOXYLMUCONATE-6-SEMIALDEHYDE DECARBOXYLASE"/>
    <property type="match status" value="1"/>
</dbReference>
<evidence type="ECO:0000256" key="1">
    <source>
        <dbReference type="ARBA" id="ARBA00023239"/>
    </source>
</evidence>
<evidence type="ECO:0000313" key="3">
    <source>
        <dbReference type="EMBL" id="SUZ58884.1"/>
    </source>
</evidence>
<dbReference type="AlphaFoldDB" id="A0A381NXH4"/>
<dbReference type="Pfam" id="PF04909">
    <property type="entry name" value="Amidohydro_2"/>
    <property type="match status" value="1"/>
</dbReference>
<organism evidence="3">
    <name type="scientific">marine metagenome</name>
    <dbReference type="NCBI Taxonomy" id="408172"/>
    <lineage>
        <taxon>unclassified sequences</taxon>
        <taxon>metagenomes</taxon>
        <taxon>ecological metagenomes</taxon>
    </lineage>
</organism>
<evidence type="ECO:0000259" key="2">
    <source>
        <dbReference type="Pfam" id="PF04909"/>
    </source>
</evidence>
<dbReference type="PANTHER" id="PTHR21240:SF28">
    <property type="entry name" value="ISO-OROTATE DECARBOXYLASE (EUROFUNG)"/>
    <property type="match status" value="1"/>
</dbReference>
<proteinExistence type="predicted"/>
<protein>
    <recommendedName>
        <fullName evidence="2">Amidohydrolase-related domain-containing protein</fullName>
    </recommendedName>
</protein>
<name>A0A381NXH4_9ZZZZ</name>
<dbReference type="Gene3D" id="3.20.20.140">
    <property type="entry name" value="Metal-dependent hydrolases"/>
    <property type="match status" value="1"/>
</dbReference>
<dbReference type="GO" id="GO:0005737">
    <property type="term" value="C:cytoplasm"/>
    <property type="evidence" value="ECO:0007669"/>
    <property type="project" value="TreeGrafter"/>
</dbReference>
<reference evidence="3" key="1">
    <citation type="submission" date="2018-05" db="EMBL/GenBank/DDBJ databases">
        <authorList>
            <person name="Lanie J.A."/>
            <person name="Ng W.-L."/>
            <person name="Kazmierczak K.M."/>
            <person name="Andrzejewski T.M."/>
            <person name="Davidsen T.M."/>
            <person name="Wayne K.J."/>
            <person name="Tettelin H."/>
            <person name="Glass J.I."/>
            <person name="Rusch D."/>
            <person name="Podicherti R."/>
            <person name="Tsui H.-C.T."/>
            <person name="Winkler M.E."/>
        </authorList>
    </citation>
    <scope>NUCLEOTIDE SEQUENCE</scope>
</reference>
<gene>
    <name evidence="3" type="ORF">METZ01_LOCUS11738</name>
</gene>
<dbReference type="SUPFAM" id="SSF51556">
    <property type="entry name" value="Metallo-dependent hydrolases"/>
    <property type="match status" value="1"/>
</dbReference>
<feature type="domain" description="Amidohydrolase-related" evidence="2">
    <location>
        <begin position="122"/>
        <end position="380"/>
    </location>
</feature>
<accession>A0A381NXH4</accession>
<dbReference type="GO" id="GO:0016787">
    <property type="term" value="F:hydrolase activity"/>
    <property type="evidence" value="ECO:0007669"/>
    <property type="project" value="InterPro"/>
</dbReference>
<dbReference type="GO" id="GO:0016831">
    <property type="term" value="F:carboxy-lyase activity"/>
    <property type="evidence" value="ECO:0007669"/>
    <property type="project" value="InterPro"/>
</dbReference>
<dbReference type="InterPro" id="IPR032465">
    <property type="entry name" value="ACMSD"/>
</dbReference>